<dbReference type="InterPro" id="IPR018378">
    <property type="entry name" value="C-type_lectin_CS"/>
</dbReference>
<organism evidence="4 5">
    <name type="scientific">Triplophysa rosa</name>
    <name type="common">Cave loach</name>
    <dbReference type="NCBI Taxonomy" id="992332"/>
    <lineage>
        <taxon>Eukaryota</taxon>
        <taxon>Metazoa</taxon>
        <taxon>Chordata</taxon>
        <taxon>Craniata</taxon>
        <taxon>Vertebrata</taxon>
        <taxon>Euteleostomi</taxon>
        <taxon>Actinopterygii</taxon>
        <taxon>Neopterygii</taxon>
        <taxon>Teleostei</taxon>
        <taxon>Ostariophysi</taxon>
        <taxon>Cypriniformes</taxon>
        <taxon>Nemacheilidae</taxon>
        <taxon>Triplophysa</taxon>
    </lineage>
</organism>
<evidence type="ECO:0000256" key="1">
    <source>
        <dbReference type="ARBA" id="ARBA00023157"/>
    </source>
</evidence>
<feature type="domain" description="C-type lectin" evidence="3">
    <location>
        <begin position="133"/>
        <end position="245"/>
    </location>
</feature>
<dbReference type="AlphaFoldDB" id="A0A9W8C4P8"/>
<dbReference type="Pfam" id="PF00059">
    <property type="entry name" value="Lectin_C"/>
    <property type="match status" value="3"/>
</dbReference>
<keyword evidence="1" id="KW-1015">Disulfide bond</keyword>
<evidence type="ECO:0000313" key="5">
    <source>
        <dbReference type="Proteomes" id="UP001059041"/>
    </source>
</evidence>
<dbReference type="EMBL" id="JAFHDT010000007">
    <property type="protein sequence ID" value="KAI7807641.1"/>
    <property type="molecule type" value="Genomic_DNA"/>
</dbReference>
<reference evidence="4" key="1">
    <citation type="submission" date="2021-02" db="EMBL/GenBank/DDBJ databases">
        <title>Comparative genomics reveals that relaxation of natural selection precedes convergent phenotypic evolution of cavefish.</title>
        <authorList>
            <person name="Peng Z."/>
        </authorList>
    </citation>
    <scope>NUCLEOTIDE SEQUENCE</scope>
    <source>
        <tissue evidence="4">Muscle</tissue>
    </source>
</reference>
<feature type="signal peptide" evidence="2">
    <location>
        <begin position="1"/>
        <end position="24"/>
    </location>
</feature>
<evidence type="ECO:0000259" key="3">
    <source>
        <dbReference type="PROSITE" id="PS50041"/>
    </source>
</evidence>
<dbReference type="SUPFAM" id="SSF56436">
    <property type="entry name" value="C-type lectin-like"/>
    <property type="match status" value="3"/>
</dbReference>
<feature type="domain" description="C-type lectin" evidence="3">
    <location>
        <begin position="29"/>
        <end position="131"/>
    </location>
</feature>
<proteinExistence type="predicted"/>
<dbReference type="PANTHER" id="PTHR45784">
    <property type="entry name" value="C-TYPE LECTIN DOMAIN FAMILY 20 MEMBER A-RELATED"/>
    <property type="match status" value="1"/>
</dbReference>
<protein>
    <submittedName>
        <fullName evidence="4">Lectin C-type domain containing</fullName>
    </submittedName>
</protein>
<evidence type="ECO:0000313" key="4">
    <source>
        <dbReference type="EMBL" id="KAI7807641.1"/>
    </source>
</evidence>
<keyword evidence="2" id="KW-0732">Signal</keyword>
<dbReference type="PROSITE" id="PS00615">
    <property type="entry name" value="C_TYPE_LECTIN_1"/>
    <property type="match status" value="1"/>
</dbReference>
<keyword evidence="5" id="KW-1185">Reference proteome</keyword>
<evidence type="ECO:0000256" key="2">
    <source>
        <dbReference type="SAM" id="SignalP"/>
    </source>
</evidence>
<dbReference type="InterPro" id="IPR001304">
    <property type="entry name" value="C-type_lectin-like"/>
</dbReference>
<dbReference type="CDD" id="cd00037">
    <property type="entry name" value="CLECT"/>
    <property type="match status" value="1"/>
</dbReference>
<dbReference type="InterPro" id="IPR016187">
    <property type="entry name" value="CTDL_fold"/>
</dbReference>
<gene>
    <name evidence="4" type="ORF">IRJ41_007988</name>
</gene>
<dbReference type="InterPro" id="IPR016186">
    <property type="entry name" value="C-type_lectin-like/link_sf"/>
</dbReference>
<feature type="domain" description="C-type lectin" evidence="3">
    <location>
        <begin position="253"/>
        <end position="364"/>
    </location>
</feature>
<dbReference type="Gene3D" id="3.10.100.10">
    <property type="entry name" value="Mannose-Binding Protein A, subunit A"/>
    <property type="match status" value="3"/>
</dbReference>
<dbReference type="PROSITE" id="PS50041">
    <property type="entry name" value="C_TYPE_LECTIN_2"/>
    <property type="match status" value="3"/>
</dbReference>
<dbReference type="SMART" id="SM00034">
    <property type="entry name" value="CLECT"/>
    <property type="match status" value="3"/>
</dbReference>
<dbReference type="Proteomes" id="UP001059041">
    <property type="component" value="Linkage Group LG7"/>
</dbReference>
<dbReference type="PANTHER" id="PTHR45784:SF3">
    <property type="entry name" value="C-TYPE LECTIN DOMAIN FAMILY 4 MEMBER K-LIKE-RELATED"/>
    <property type="match status" value="1"/>
</dbReference>
<comment type="caution">
    <text evidence="4">The sequence shown here is derived from an EMBL/GenBank/DDBJ whole genome shotgun (WGS) entry which is preliminary data.</text>
</comment>
<feature type="chain" id="PRO_5040928962" evidence="2">
    <location>
        <begin position="25"/>
        <end position="368"/>
    </location>
</feature>
<accession>A0A9W8C4P8</accession>
<name>A0A9W8C4P8_TRIRA</name>
<sequence>MQVARTLDAMFILAFFALCSLSEGIQRRYHYINMNKTWTEAQRYCRENYTDLATVHNINDMNELKNTVNNNQKYVWIGLKRTGEWKWSLGGPVKYLNWETEPSDNTNNCAVMRNGTWRQQDCDVASQFICYNDSSKAYIIDTSSKTWRDAQRFCRQHHTDLIKVRNQTDNQLIHNIINDPQRSVWIGLFRDSWEWSDHTDSTFRYWKSGQPDNYGGYEDCTAVDMNNEGKWHDVSCSDSNTFVCHEDELILIQENLSWTEAVTYCRENHVDLVSVDSQEIQLMVTEVLHHAWTAEVWLGLHHSCSVGIWFWVNGEVVCYQNWAPGNEAAVDNSESEVRSGAVQSGGDHLWISLPGSHKLNFICRRKEK</sequence>